<evidence type="ECO:0008006" key="5">
    <source>
        <dbReference type="Google" id="ProtNLM"/>
    </source>
</evidence>
<keyword evidence="1" id="KW-0175">Coiled coil</keyword>
<dbReference type="Proteomes" id="UP001556692">
    <property type="component" value="Unassembled WGS sequence"/>
</dbReference>
<reference evidence="3 4" key="1">
    <citation type="submission" date="2024-05" db="EMBL/GenBank/DDBJ databases">
        <authorList>
            <person name="Jiang F."/>
        </authorList>
    </citation>
    <scope>NUCLEOTIDE SEQUENCE [LARGE SCALE GENOMIC DNA]</scope>
    <source>
        <strain evidence="3 4">LZ166</strain>
    </source>
</reference>
<protein>
    <recommendedName>
        <fullName evidence="5">Phage tail tape measure protein</fullName>
    </recommendedName>
</protein>
<accession>A0ABV3SJF5</accession>
<gene>
    <name evidence="3" type="ORF">ABGN05_14660</name>
</gene>
<comment type="caution">
    <text evidence="3">The sequence shown here is derived from an EMBL/GenBank/DDBJ whole genome shotgun (WGS) entry which is preliminary data.</text>
</comment>
<evidence type="ECO:0000313" key="3">
    <source>
        <dbReference type="EMBL" id="MEX0406903.1"/>
    </source>
</evidence>
<keyword evidence="4" id="KW-1185">Reference proteome</keyword>
<evidence type="ECO:0000256" key="1">
    <source>
        <dbReference type="SAM" id="Coils"/>
    </source>
</evidence>
<proteinExistence type="predicted"/>
<name>A0ABV3SJF5_9HYPH</name>
<feature type="region of interest" description="Disordered" evidence="2">
    <location>
        <begin position="362"/>
        <end position="386"/>
    </location>
</feature>
<dbReference type="RefSeq" id="WP_367954785.1">
    <property type="nucleotide sequence ID" value="NZ_JBDPGJ010000003.1"/>
</dbReference>
<feature type="coiled-coil region" evidence="1">
    <location>
        <begin position="388"/>
        <end position="457"/>
    </location>
</feature>
<dbReference type="EMBL" id="JBDPGJ010000003">
    <property type="protein sequence ID" value="MEX0406903.1"/>
    <property type="molecule type" value="Genomic_DNA"/>
</dbReference>
<evidence type="ECO:0000256" key="2">
    <source>
        <dbReference type="SAM" id="MobiDB-lite"/>
    </source>
</evidence>
<organism evidence="3 4">
    <name type="scientific">Aquibium pacificus</name>
    <dbReference type="NCBI Taxonomy" id="3153579"/>
    <lineage>
        <taxon>Bacteria</taxon>
        <taxon>Pseudomonadati</taxon>
        <taxon>Pseudomonadota</taxon>
        <taxon>Alphaproteobacteria</taxon>
        <taxon>Hyphomicrobiales</taxon>
        <taxon>Phyllobacteriaceae</taxon>
        <taxon>Aquibium</taxon>
    </lineage>
</organism>
<sequence>MANDDPKLVVRLEARLKDFERQLNKAQKVADKSMGHIEKRASGMSSKLSGIGKMAFAPFALAATAALAPVLSVTAALNGAKEALSEFDAIAKAAKAGGLDAEAYQAYAYAAELGGVATDQFAAALGTFAKASGLAAEGKGKMVGALKALNPELLKNLQTATSQEERLRLVADALDRETDASRKAAIASAAFGDAGIRMVEMLKGGSAALDETARTARKLGLIVDRELIASAETLNDEFSTATKIMDLQFKQALINLAPIMIGIAERAARLAGDIRGLIDSMRDLENQSSQSLSGGVTDVDRERLRIENEILDLKGKQAEISGATAEAERRLLDGSIKAKQEELAALTAKGATIESILANRKPLDPIPSGSPIPDVGGGGGGGSRNARAKAAIDEGKAVRELIAELERELELVGASDVELAVSNALRQAGANATEEQKQKIRELVEALHEQKAATEAASDAAQELSGVGKDVMGGFIRDLRAGKTGAEALANAIDKIADKLLDMALNTPFGGGVIIMKVAA</sequence>
<evidence type="ECO:0000313" key="4">
    <source>
        <dbReference type="Proteomes" id="UP001556692"/>
    </source>
</evidence>